<sequence>MSKPPDPETWQVPGEVDLQELRQPAGGVFGKAPVHWTQSGNSMGAGFPQRFKYPLVRGELDGGLDVVLIDAILTVSGEGNRDGFVSHKGANAYFDAWAALVGHTMPTDGPVLVDGGVIQVPYLEAFGGRSPLAEVHMPDGNLYEQNEPLFSATIDKSSLQTWRDDDAEVSLYYQLSADVGGWYSFGLAFSPVVSVELTTPIPLVDFLMQWAWPMRGLIAAATGKRVDISYLTCSPVIAGDDRPHGPRQCQVFNASVTQTPYTSTKSLRDKYVSDIRLATDGQSLLELLRRWQALRDAENPILNTYDITAVGRNQHPRARYLLLLQALEGLCGFEKRFEEQQSTFVTERDSVMTRCQEVLDGAALRFVKKYLVKRRPVGLDSVLREMFRALPVDIELRLAEGALVKSVRSENPSITSTLDALRIVRNDLSHGNKTYDRRELSDAADTLERVVRAHLLRLLGTSDAILTRVLTPER</sequence>
<keyword evidence="2" id="KW-1185">Reference proteome</keyword>
<protein>
    <submittedName>
        <fullName evidence="1">Uncharacterized protein</fullName>
    </submittedName>
</protein>
<reference evidence="1 2" key="1">
    <citation type="submission" date="2016-05" db="EMBL/GenBank/DDBJ databases">
        <title>Complete genome sequence of a phthalic acid esters degrading Mycobacterium sp. YC-RL4.</title>
        <authorList>
            <person name="Ren L."/>
            <person name="Fan S."/>
            <person name="Ruth N."/>
            <person name="Jia Y."/>
            <person name="Wang J."/>
            <person name="Qiao C."/>
        </authorList>
    </citation>
    <scope>NUCLEOTIDE SEQUENCE [LARGE SCALE GENOMIC DNA]</scope>
    <source>
        <strain evidence="1 2">YC-RL4</strain>
        <plasmid evidence="2">pmyc1</plasmid>
    </source>
</reference>
<accession>A0A172UWE6</accession>
<dbReference type="Proteomes" id="UP000077143">
    <property type="component" value="Plasmid pMYC1"/>
</dbReference>
<organism evidence="1 2">
    <name type="scientific">Mycobacterium adipatum</name>
    <dbReference type="NCBI Taxonomy" id="1682113"/>
    <lineage>
        <taxon>Bacteria</taxon>
        <taxon>Bacillati</taxon>
        <taxon>Actinomycetota</taxon>
        <taxon>Actinomycetes</taxon>
        <taxon>Mycobacteriales</taxon>
        <taxon>Mycobacteriaceae</taxon>
        <taxon>Mycobacterium</taxon>
    </lineage>
</organism>
<name>A0A172UWE6_9MYCO</name>
<dbReference type="KEGG" id="madi:A7U43_27905"/>
<evidence type="ECO:0000313" key="1">
    <source>
        <dbReference type="EMBL" id="ANE83355.1"/>
    </source>
</evidence>
<geneLocation type="plasmid" evidence="2">
    <name>pmyc1</name>
</geneLocation>
<proteinExistence type="predicted"/>
<dbReference type="EMBL" id="CP015597">
    <property type="protein sequence ID" value="ANE83355.1"/>
    <property type="molecule type" value="Genomic_DNA"/>
</dbReference>
<gene>
    <name evidence="1" type="ORF">A7U43_27905</name>
</gene>
<evidence type="ECO:0000313" key="2">
    <source>
        <dbReference type="Proteomes" id="UP000077143"/>
    </source>
</evidence>
<dbReference type="AlphaFoldDB" id="A0A172UWE6"/>
<keyword evidence="1" id="KW-0614">Plasmid</keyword>